<evidence type="ECO:0000313" key="9">
    <source>
        <dbReference type="Proteomes" id="UP001480595"/>
    </source>
</evidence>
<evidence type="ECO:0000256" key="7">
    <source>
        <dbReference type="SAM" id="MobiDB-lite"/>
    </source>
</evidence>
<dbReference type="InterPro" id="IPR042098">
    <property type="entry name" value="TauD-like_sf"/>
</dbReference>
<feature type="compositionally biased region" description="Basic and acidic residues" evidence="7">
    <location>
        <begin position="9"/>
        <end position="20"/>
    </location>
</feature>
<dbReference type="Proteomes" id="UP001480595">
    <property type="component" value="Unassembled WGS sequence"/>
</dbReference>
<keyword evidence="3" id="KW-0479">Metal-binding</keyword>
<comment type="similarity">
    <text evidence="2">Belongs to the TfdA dioxygenase family.</text>
</comment>
<dbReference type="SUPFAM" id="SSF51197">
    <property type="entry name" value="Clavaminate synthase-like"/>
    <property type="match status" value="1"/>
</dbReference>
<evidence type="ECO:0000256" key="4">
    <source>
        <dbReference type="ARBA" id="ARBA00022964"/>
    </source>
</evidence>
<proteinExistence type="inferred from homology"/>
<reference evidence="8 9" key="1">
    <citation type="submission" date="2023-01" db="EMBL/GenBank/DDBJ databases">
        <title>Analysis of 21 Apiospora genomes using comparative genomics revels a genus with tremendous synthesis potential of carbohydrate active enzymes and secondary metabolites.</title>
        <authorList>
            <person name="Sorensen T."/>
        </authorList>
    </citation>
    <scope>NUCLEOTIDE SEQUENCE [LARGE SCALE GENOMIC DNA]</scope>
    <source>
        <strain evidence="8 9">CBS 135458</strain>
    </source>
</reference>
<keyword evidence="6" id="KW-0408">Iron</keyword>
<comment type="cofactor">
    <cofactor evidence="1">
        <name>Fe(2+)</name>
        <dbReference type="ChEBI" id="CHEBI:29033"/>
    </cofactor>
</comment>
<organism evidence="8 9">
    <name type="scientific">Apiospora phragmitis</name>
    <dbReference type="NCBI Taxonomy" id="2905665"/>
    <lineage>
        <taxon>Eukaryota</taxon>
        <taxon>Fungi</taxon>
        <taxon>Dikarya</taxon>
        <taxon>Ascomycota</taxon>
        <taxon>Pezizomycotina</taxon>
        <taxon>Sordariomycetes</taxon>
        <taxon>Xylariomycetidae</taxon>
        <taxon>Amphisphaeriales</taxon>
        <taxon>Apiosporaceae</taxon>
        <taxon>Apiospora</taxon>
    </lineage>
</organism>
<evidence type="ECO:0000313" key="8">
    <source>
        <dbReference type="EMBL" id="KAK8042609.1"/>
    </source>
</evidence>
<evidence type="ECO:0000256" key="3">
    <source>
        <dbReference type="ARBA" id="ARBA00022723"/>
    </source>
</evidence>
<keyword evidence="9" id="KW-1185">Reference proteome</keyword>
<dbReference type="GO" id="GO:0051213">
    <property type="term" value="F:dioxygenase activity"/>
    <property type="evidence" value="ECO:0007669"/>
    <property type="project" value="UniProtKB-KW"/>
</dbReference>
<evidence type="ECO:0000256" key="5">
    <source>
        <dbReference type="ARBA" id="ARBA00023002"/>
    </source>
</evidence>
<protein>
    <submittedName>
        <fullName evidence="8">Alpha-ketoglutarate-dependent sulfonate dioxygenase</fullName>
    </submittedName>
</protein>
<dbReference type="PANTHER" id="PTHR30468">
    <property type="entry name" value="ALPHA-KETOGLUTARATE-DEPENDENT SULFONATE DIOXYGENASE"/>
    <property type="match status" value="1"/>
</dbReference>
<dbReference type="InterPro" id="IPR051323">
    <property type="entry name" value="AtsK-like"/>
</dbReference>
<comment type="caution">
    <text evidence="8">The sequence shown here is derived from an EMBL/GenBank/DDBJ whole genome shotgun (WGS) entry which is preliminary data.</text>
</comment>
<dbReference type="PANTHER" id="PTHR30468:SF10">
    <property type="entry name" value="TAUD_TFDA-LIKE DOMAIN-CONTAINING PROTEIN"/>
    <property type="match status" value="1"/>
</dbReference>
<feature type="region of interest" description="Disordered" evidence="7">
    <location>
        <begin position="1"/>
        <end position="20"/>
    </location>
</feature>
<evidence type="ECO:0000256" key="2">
    <source>
        <dbReference type="ARBA" id="ARBA00005896"/>
    </source>
</evidence>
<keyword evidence="4 8" id="KW-0223">Dioxygenase</keyword>
<evidence type="ECO:0000256" key="6">
    <source>
        <dbReference type="ARBA" id="ARBA00023004"/>
    </source>
</evidence>
<dbReference type="GeneID" id="92097564"/>
<gene>
    <name evidence="8" type="ORF">PG994_013092</name>
</gene>
<dbReference type="RefSeq" id="XP_066709462.1">
    <property type="nucleotide sequence ID" value="XM_066864501.1"/>
</dbReference>
<evidence type="ECO:0000256" key="1">
    <source>
        <dbReference type="ARBA" id="ARBA00001954"/>
    </source>
</evidence>
<dbReference type="EMBL" id="JAQQWL010000013">
    <property type="protein sequence ID" value="KAK8042609.1"/>
    <property type="molecule type" value="Genomic_DNA"/>
</dbReference>
<name>A0ABR1T7N6_9PEZI</name>
<sequence>MGHGVPLQHRRDTPNNAHEPSHWLEKRVLLRVLRPEVQRTVPERKPGLFQLLKETVLENHDIHVRHRWRDVGDMGKIYHDIFIQARMLTGLAVAIWDNRCTYHAATFDYAAVGSRTGRRVVSVGERPYLDPASTGRREALRKSQ</sequence>
<accession>A0ABR1T7N6</accession>
<keyword evidence="5" id="KW-0560">Oxidoreductase</keyword>
<dbReference type="Gene3D" id="3.60.130.10">
    <property type="entry name" value="Clavaminate synthase-like"/>
    <property type="match status" value="1"/>
</dbReference>